<feature type="domain" description="Endonuclease/exonuclease/phosphatase" evidence="1">
    <location>
        <begin position="42"/>
        <end position="225"/>
    </location>
</feature>
<name>A0AAV0WF17_9HEMI</name>
<dbReference type="AlphaFoldDB" id="A0AAV0WF17"/>
<dbReference type="Pfam" id="PF03372">
    <property type="entry name" value="Exo_endo_phos"/>
    <property type="match status" value="1"/>
</dbReference>
<proteinExistence type="predicted"/>
<keyword evidence="3" id="KW-1185">Reference proteome</keyword>
<sequence length="341" mass="39442">MSLIRYLTDNLTDIVFNTNDLSIFHCNIRSINLHFNELLVYLNSIPQTFDFIILTETWLSVDLNFNINGYKTYHSLGFLNKSDGVTIFIRNNVFIMDLSTNIITDCNSIEINFKYNLHNYKIIGIYRSPSLVINNFLMGIDSYLSNISVNDKVIICGDMNINILENSSDVSNYLNILGSYNFISCIDSYTRVTDSTMSCIDHIFIRNIDISKANSFVIKTDITDHFSLAFFIKEDFIDNLKDNVRHDNFNKKNIINFNTLNILISSFDWHSLLINNDVDILVDKFNYKINELINSATKVTIISNSKLKKTHKIKIWITNGLLISIKNRQKLYKKKLNSPSI</sequence>
<dbReference type="Proteomes" id="UP001160148">
    <property type="component" value="Unassembled WGS sequence"/>
</dbReference>
<evidence type="ECO:0000313" key="3">
    <source>
        <dbReference type="Proteomes" id="UP001160148"/>
    </source>
</evidence>
<evidence type="ECO:0000259" key="1">
    <source>
        <dbReference type="Pfam" id="PF03372"/>
    </source>
</evidence>
<dbReference type="InterPro" id="IPR036691">
    <property type="entry name" value="Endo/exonu/phosph_ase_sf"/>
</dbReference>
<dbReference type="EMBL" id="CARXXK010000002">
    <property type="protein sequence ID" value="CAI6354161.1"/>
    <property type="molecule type" value="Genomic_DNA"/>
</dbReference>
<evidence type="ECO:0000313" key="2">
    <source>
        <dbReference type="EMBL" id="CAI6354161.1"/>
    </source>
</evidence>
<reference evidence="2 3" key="1">
    <citation type="submission" date="2023-01" db="EMBL/GenBank/DDBJ databases">
        <authorList>
            <person name="Whitehead M."/>
        </authorList>
    </citation>
    <scope>NUCLEOTIDE SEQUENCE [LARGE SCALE GENOMIC DNA]</scope>
</reference>
<comment type="caution">
    <text evidence="2">The sequence shown here is derived from an EMBL/GenBank/DDBJ whole genome shotgun (WGS) entry which is preliminary data.</text>
</comment>
<dbReference type="GO" id="GO:0003824">
    <property type="term" value="F:catalytic activity"/>
    <property type="evidence" value="ECO:0007669"/>
    <property type="project" value="InterPro"/>
</dbReference>
<gene>
    <name evidence="2" type="ORF">MEUPH1_LOCUS10199</name>
</gene>
<protein>
    <recommendedName>
        <fullName evidence="1">Endonuclease/exonuclease/phosphatase domain-containing protein</fullName>
    </recommendedName>
</protein>
<dbReference type="PANTHER" id="PTHR33776:SF4">
    <property type="entry name" value="ENDONUCLEASE_EXONUCLEASE_PHOSPHATASE DOMAIN-CONTAINING PROTEIN"/>
    <property type="match status" value="1"/>
</dbReference>
<dbReference type="PANTHER" id="PTHR33776">
    <property type="entry name" value="ENDO/EXONUCLEASE/PHOSPHATASE DOMAIN-CONTAINING PROTEIN"/>
    <property type="match status" value="1"/>
</dbReference>
<dbReference type="SUPFAM" id="SSF56219">
    <property type="entry name" value="DNase I-like"/>
    <property type="match status" value="1"/>
</dbReference>
<organism evidence="2 3">
    <name type="scientific">Macrosiphum euphorbiae</name>
    <name type="common">potato aphid</name>
    <dbReference type="NCBI Taxonomy" id="13131"/>
    <lineage>
        <taxon>Eukaryota</taxon>
        <taxon>Metazoa</taxon>
        <taxon>Ecdysozoa</taxon>
        <taxon>Arthropoda</taxon>
        <taxon>Hexapoda</taxon>
        <taxon>Insecta</taxon>
        <taxon>Pterygota</taxon>
        <taxon>Neoptera</taxon>
        <taxon>Paraneoptera</taxon>
        <taxon>Hemiptera</taxon>
        <taxon>Sternorrhyncha</taxon>
        <taxon>Aphidomorpha</taxon>
        <taxon>Aphidoidea</taxon>
        <taxon>Aphididae</taxon>
        <taxon>Macrosiphini</taxon>
        <taxon>Macrosiphum</taxon>
    </lineage>
</organism>
<accession>A0AAV0WF17</accession>
<dbReference type="InterPro" id="IPR005135">
    <property type="entry name" value="Endo/exonuclease/phosphatase"/>
</dbReference>
<dbReference type="Gene3D" id="3.60.10.10">
    <property type="entry name" value="Endonuclease/exonuclease/phosphatase"/>
    <property type="match status" value="1"/>
</dbReference>